<feature type="domain" description="Helicase ATP-binding" evidence="8">
    <location>
        <begin position="249"/>
        <end position="497"/>
    </location>
</feature>
<keyword evidence="5 6" id="KW-0694">RNA-binding</keyword>
<reference evidence="10" key="1">
    <citation type="submission" date="2021-07" db="EMBL/GenBank/DDBJ databases">
        <title>Elsinoe batatas strain:CRI-CJ2 Genome sequencing and assembly.</title>
        <authorList>
            <person name="Huang L."/>
        </authorList>
    </citation>
    <scope>NUCLEOTIDE SEQUENCE</scope>
    <source>
        <strain evidence="10">CRI-CJ2</strain>
    </source>
</reference>
<feature type="compositionally biased region" description="Basic and acidic residues" evidence="7">
    <location>
        <begin position="66"/>
        <end position="90"/>
    </location>
</feature>
<dbReference type="GO" id="GO:0003724">
    <property type="term" value="F:RNA helicase activity"/>
    <property type="evidence" value="ECO:0007669"/>
    <property type="project" value="UniProtKB-EC"/>
</dbReference>
<keyword evidence="2 6" id="KW-0378">Hydrolase</keyword>
<feature type="domain" description="Helicase C-terminal" evidence="9">
    <location>
        <begin position="623"/>
        <end position="789"/>
    </location>
</feature>
<keyword evidence="3 6" id="KW-0347">Helicase</keyword>
<gene>
    <name evidence="10" type="ORF">KVT40_001552</name>
</gene>
<proteinExistence type="inferred from homology"/>
<evidence type="ECO:0000256" key="2">
    <source>
        <dbReference type="ARBA" id="ARBA00022801"/>
    </source>
</evidence>
<comment type="catalytic activity">
    <reaction evidence="6">
        <text>ATP + H2O = ADP + phosphate + H(+)</text>
        <dbReference type="Rhea" id="RHEA:13065"/>
        <dbReference type="ChEBI" id="CHEBI:15377"/>
        <dbReference type="ChEBI" id="CHEBI:15378"/>
        <dbReference type="ChEBI" id="CHEBI:30616"/>
        <dbReference type="ChEBI" id="CHEBI:43474"/>
        <dbReference type="ChEBI" id="CHEBI:456216"/>
        <dbReference type="EC" id="3.6.4.13"/>
    </reaction>
</comment>
<feature type="region of interest" description="Disordered" evidence="7">
    <location>
        <begin position="558"/>
        <end position="613"/>
    </location>
</feature>
<dbReference type="PANTHER" id="PTHR24031">
    <property type="entry name" value="RNA HELICASE"/>
    <property type="match status" value="1"/>
</dbReference>
<dbReference type="CDD" id="cd17956">
    <property type="entry name" value="DEADc_DDX51"/>
    <property type="match status" value="1"/>
</dbReference>
<evidence type="ECO:0000256" key="6">
    <source>
        <dbReference type="RuleBase" id="RU365068"/>
    </source>
</evidence>
<evidence type="ECO:0000256" key="1">
    <source>
        <dbReference type="ARBA" id="ARBA00022741"/>
    </source>
</evidence>
<evidence type="ECO:0000259" key="8">
    <source>
        <dbReference type="PROSITE" id="PS51192"/>
    </source>
</evidence>
<keyword evidence="4 6" id="KW-0067">ATP-binding</keyword>
<dbReference type="OrthoDB" id="3370at2759"/>
<dbReference type="Pfam" id="PF00271">
    <property type="entry name" value="Helicase_C"/>
    <property type="match status" value="1"/>
</dbReference>
<dbReference type="GO" id="GO:0005524">
    <property type="term" value="F:ATP binding"/>
    <property type="evidence" value="ECO:0007669"/>
    <property type="project" value="UniProtKB-UniRule"/>
</dbReference>
<dbReference type="GO" id="GO:0016787">
    <property type="term" value="F:hydrolase activity"/>
    <property type="evidence" value="ECO:0007669"/>
    <property type="project" value="UniProtKB-KW"/>
</dbReference>
<dbReference type="InterPro" id="IPR027417">
    <property type="entry name" value="P-loop_NTPase"/>
</dbReference>
<dbReference type="InterPro" id="IPR001650">
    <property type="entry name" value="Helicase_C-like"/>
</dbReference>
<evidence type="ECO:0000256" key="7">
    <source>
        <dbReference type="SAM" id="MobiDB-lite"/>
    </source>
</evidence>
<evidence type="ECO:0000259" key="9">
    <source>
        <dbReference type="PROSITE" id="PS51194"/>
    </source>
</evidence>
<protein>
    <recommendedName>
        <fullName evidence="6">ATP-dependent RNA helicase</fullName>
        <ecNumber evidence="6">3.6.4.13</ecNumber>
    </recommendedName>
</protein>
<evidence type="ECO:0000256" key="3">
    <source>
        <dbReference type="ARBA" id="ARBA00022806"/>
    </source>
</evidence>
<comment type="function">
    <text evidence="6">RNA helicase.</text>
</comment>
<organism evidence="10 11">
    <name type="scientific">Elsinoe batatas</name>
    <dbReference type="NCBI Taxonomy" id="2601811"/>
    <lineage>
        <taxon>Eukaryota</taxon>
        <taxon>Fungi</taxon>
        <taxon>Dikarya</taxon>
        <taxon>Ascomycota</taxon>
        <taxon>Pezizomycotina</taxon>
        <taxon>Dothideomycetes</taxon>
        <taxon>Dothideomycetidae</taxon>
        <taxon>Myriangiales</taxon>
        <taxon>Elsinoaceae</taxon>
        <taxon>Elsinoe</taxon>
    </lineage>
</organism>
<dbReference type="Pfam" id="PF00270">
    <property type="entry name" value="DEAD"/>
    <property type="match status" value="2"/>
</dbReference>
<dbReference type="PROSITE" id="PS51192">
    <property type="entry name" value="HELICASE_ATP_BIND_1"/>
    <property type="match status" value="1"/>
</dbReference>
<dbReference type="InterPro" id="IPR000629">
    <property type="entry name" value="RNA-helicase_DEAD-box_CS"/>
</dbReference>
<dbReference type="InterPro" id="IPR011545">
    <property type="entry name" value="DEAD/DEAH_box_helicase_dom"/>
</dbReference>
<comment type="caution">
    <text evidence="10">The sequence shown here is derived from an EMBL/GenBank/DDBJ whole genome shotgun (WGS) entry which is preliminary data.</text>
</comment>
<dbReference type="SMART" id="SM00487">
    <property type="entry name" value="DEXDc"/>
    <property type="match status" value="1"/>
</dbReference>
<accession>A0A8K0LCY9</accession>
<keyword evidence="11" id="KW-1185">Reference proteome</keyword>
<evidence type="ECO:0000313" key="11">
    <source>
        <dbReference type="Proteomes" id="UP000809789"/>
    </source>
</evidence>
<evidence type="ECO:0000256" key="5">
    <source>
        <dbReference type="ARBA" id="ARBA00022884"/>
    </source>
</evidence>
<dbReference type="SMART" id="SM00490">
    <property type="entry name" value="HELICc"/>
    <property type="match status" value="1"/>
</dbReference>
<feature type="region of interest" description="Disordered" evidence="7">
    <location>
        <begin position="44"/>
        <end position="140"/>
    </location>
</feature>
<dbReference type="EMBL" id="JAESVG020000002">
    <property type="protein sequence ID" value="KAG8629933.1"/>
    <property type="molecule type" value="Genomic_DNA"/>
</dbReference>
<feature type="compositionally biased region" description="Low complexity" evidence="7">
    <location>
        <begin position="570"/>
        <end position="606"/>
    </location>
</feature>
<keyword evidence="1 6" id="KW-0547">Nucleotide-binding</keyword>
<dbReference type="GO" id="GO:0003723">
    <property type="term" value="F:RNA binding"/>
    <property type="evidence" value="ECO:0007669"/>
    <property type="project" value="UniProtKB-UniRule"/>
</dbReference>
<feature type="compositionally biased region" description="Basic residues" evidence="7">
    <location>
        <begin position="560"/>
        <end position="569"/>
    </location>
</feature>
<dbReference type="InterPro" id="IPR014001">
    <property type="entry name" value="Helicase_ATP-bd"/>
</dbReference>
<dbReference type="EC" id="3.6.4.13" evidence="6"/>
<dbReference type="CDD" id="cd18787">
    <property type="entry name" value="SF2_C_DEAD"/>
    <property type="match status" value="1"/>
</dbReference>
<comment type="domain">
    <text evidence="6">The Q motif is unique to and characteristic of the DEAD box family of RNA helicases and controls ATP binding and hydrolysis.</text>
</comment>
<comment type="similarity">
    <text evidence="6">Belongs to the DEAD box helicase family.</text>
</comment>
<dbReference type="SUPFAM" id="SSF52540">
    <property type="entry name" value="P-loop containing nucleoside triphosphate hydrolases"/>
    <property type="match status" value="2"/>
</dbReference>
<dbReference type="Proteomes" id="UP000809789">
    <property type="component" value="Unassembled WGS sequence"/>
</dbReference>
<dbReference type="Gene3D" id="3.40.50.300">
    <property type="entry name" value="P-loop containing nucleotide triphosphate hydrolases"/>
    <property type="match status" value="2"/>
</dbReference>
<evidence type="ECO:0000256" key="4">
    <source>
        <dbReference type="ARBA" id="ARBA00022840"/>
    </source>
</evidence>
<dbReference type="AlphaFoldDB" id="A0A8K0LCY9"/>
<name>A0A8K0LCY9_9PEZI</name>
<dbReference type="PROSITE" id="PS00039">
    <property type="entry name" value="DEAD_ATP_HELICASE"/>
    <property type="match status" value="1"/>
</dbReference>
<sequence length="808" mass="89061">MLMLANHQLDYRTGSQEPRMAPLYARYVPPKKISKVPSAALVQEAHIENRSGSADADLSGKKRKRSVEEQAERNLRKVAKVSEKAGRSAEEASNGDEGRITGARRGSNVSTTRSADPEDVVNGNSTADPSKSKHKSVLSKFQKSTRRAALAVGEDGQPGSEQEEIKSKELHDLVPLPQPEKEQTPEYAQTFSTLPEWLEKPIHVLSSDKAPFAALGICGKTISHLKSKGYSDAFAVQTALIPRLLTQMDFLPYRPNDICVNAPTGSGKTLGYALPIIENMKRQQNARKLRAVVVVPTRELVNQALSTIQMCAAGSKLVVATSIGNQNFSEEQTTFVQKDEVFSPKAYERSMRYIRKRQLFEEDSEVDFAEDEFMANKREQHIRDAVRCTPYHVPQYLSKIDVLVCTPGRLVEHVQSTAGFSLKDVEYLVIDEADRLLDQSFQDWVKVVHKSLKEDSMETTDTLSIRQKTVRKVILSATMTTDISQLASLQLRRPTMITVRGSGDVQNSSGTDLEIRINDKGAFELPAGLVEYAAPIGDGTEKPLHLLGLLEQVLPASKSMTKRTGKKRSTSVSSTSSPSSDSDSSSASSSSESSTSSSSSASSSSESESDADIASEVDLRSKLLEDIVPSTTSRAKPGTPQLLVFTSSTSEAHRLHYLLQSLLPRITAVNPTLTLLTRTQSSLSALNSSNPLKANIIISTDRASRGLDLPLTHVINYTIPRSLESYVHRVGRTARAGRQGEAWSLFSDKEGRWFWNEIARAEKVARQSNIERRKISIGKRWKDGKDKNEYQKVLSDMGKLVDGEKKGK</sequence>
<evidence type="ECO:0000313" key="10">
    <source>
        <dbReference type="EMBL" id="KAG8629933.1"/>
    </source>
</evidence>
<dbReference type="PROSITE" id="PS51194">
    <property type="entry name" value="HELICASE_CTER"/>
    <property type="match status" value="1"/>
</dbReference>